<name>A0A7S4QME5_9STRA</name>
<sequence>MTIEHQDPKETSLVNGASFQDDGSLDSNFDLETPLLKYNISQQPPATGIRSSSIRATLESAQYEAAAIRAEFKTYQSILPAPDQLLQKQHSFHMLRQEILKNHLELPRFLKYKNEGGIKPHHALCCLLLSEYEDGTLNERAKQSESCLVRTLSFGYLNRQLNNPANFIRDQFSCAVDAIPADVVKPGILRKKIRDRGLPIPNYFLDPEDEKQFPPHIALLVILQDGEQELRHLDHFFYRVAFSSFAAIALALRIVLEVIGAAGAIWGGAEVVKLRTATKNVELFRWISLGVGGLSLLRFVILNAPLQEDDGDILGPAGPWSLRLPVRLRAVTEHPFHYFVRATRPSSQSTSKKDK</sequence>
<evidence type="ECO:0000313" key="1">
    <source>
        <dbReference type="EMBL" id="CAE4587985.1"/>
    </source>
</evidence>
<organism evidence="1">
    <name type="scientific">Ditylum brightwellii</name>
    <dbReference type="NCBI Taxonomy" id="49249"/>
    <lineage>
        <taxon>Eukaryota</taxon>
        <taxon>Sar</taxon>
        <taxon>Stramenopiles</taxon>
        <taxon>Ochrophyta</taxon>
        <taxon>Bacillariophyta</taxon>
        <taxon>Mediophyceae</taxon>
        <taxon>Lithodesmiophycidae</taxon>
        <taxon>Lithodesmiales</taxon>
        <taxon>Lithodesmiaceae</taxon>
        <taxon>Ditylum</taxon>
    </lineage>
</organism>
<proteinExistence type="predicted"/>
<dbReference type="AlphaFoldDB" id="A0A7S4QME5"/>
<dbReference type="EMBL" id="HBNS01006045">
    <property type="protein sequence ID" value="CAE4587985.1"/>
    <property type="molecule type" value="Transcribed_RNA"/>
</dbReference>
<reference evidence="1" key="1">
    <citation type="submission" date="2021-01" db="EMBL/GenBank/DDBJ databases">
        <authorList>
            <person name="Corre E."/>
            <person name="Pelletier E."/>
            <person name="Niang G."/>
            <person name="Scheremetjew M."/>
            <person name="Finn R."/>
            <person name="Kale V."/>
            <person name="Holt S."/>
            <person name="Cochrane G."/>
            <person name="Meng A."/>
            <person name="Brown T."/>
            <person name="Cohen L."/>
        </authorList>
    </citation>
    <scope>NUCLEOTIDE SEQUENCE</scope>
    <source>
        <strain evidence="1">GSO104</strain>
    </source>
</reference>
<accession>A0A7S4QME5</accession>
<protein>
    <submittedName>
        <fullName evidence="1">Uncharacterized protein</fullName>
    </submittedName>
</protein>
<gene>
    <name evidence="1" type="ORF">DBRI00130_LOCUS4917</name>
</gene>